<evidence type="ECO:0000259" key="1">
    <source>
        <dbReference type="Pfam" id="PF10020"/>
    </source>
</evidence>
<dbReference type="InterPro" id="IPR019260">
    <property type="entry name" value="DUF2262"/>
</dbReference>
<gene>
    <name evidence="2" type="ORF">J4E00_03430</name>
</gene>
<dbReference type="Proteomes" id="UP000664369">
    <property type="component" value="Unassembled WGS sequence"/>
</dbReference>
<proteinExistence type="predicted"/>
<protein>
    <submittedName>
        <fullName evidence="2">DUF2262 domain-containing protein</fullName>
    </submittedName>
</protein>
<keyword evidence="3" id="KW-1185">Reference proteome</keyword>
<dbReference type="RefSeq" id="WP_208173605.1">
    <property type="nucleotide sequence ID" value="NZ_JAGETZ010000001.1"/>
</dbReference>
<organism evidence="2 3">
    <name type="scientific">Hymenobacter negativus</name>
    <dbReference type="NCBI Taxonomy" id="2795026"/>
    <lineage>
        <taxon>Bacteria</taxon>
        <taxon>Pseudomonadati</taxon>
        <taxon>Bacteroidota</taxon>
        <taxon>Cytophagia</taxon>
        <taxon>Cytophagales</taxon>
        <taxon>Hymenobacteraceae</taxon>
        <taxon>Hymenobacter</taxon>
    </lineage>
</organism>
<evidence type="ECO:0000313" key="2">
    <source>
        <dbReference type="EMBL" id="MBO2008086.1"/>
    </source>
</evidence>
<dbReference type="EMBL" id="JAGETZ010000001">
    <property type="protein sequence ID" value="MBO2008086.1"/>
    <property type="molecule type" value="Genomic_DNA"/>
</dbReference>
<comment type="caution">
    <text evidence="2">The sequence shown here is derived from an EMBL/GenBank/DDBJ whole genome shotgun (WGS) entry which is preliminary data.</text>
</comment>
<name>A0ABS3QA57_9BACT</name>
<accession>A0ABS3QA57</accession>
<dbReference type="Pfam" id="PF10020">
    <property type="entry name" value="DUF2262"/>
    <property type="match status" value="1"/>
</dbReference>
<sequence length="306" mass="34303">MDDTWNYDLMGLLRQAWAGQSAPLTDFLSRFAPLAATNADHSALLVLRRFDAASSQDQRRVLNCRPGGLNFQPGITITTYSDTGGAQSNAYLPMGFSYNGLQLRGQEVDLLRADAPALTTNITELLRKLNFWGTFAEDALRAAFGRLCNEYYAPRQPAAPAPDALEIELPSAGKLTYNSRYEWYEGKIVVDNQPVALTVAYVAPPQLTPQLAWVEQQLRARFWEPMLVAMTDQMLALKNETWLDDDEGEQELRKEEFQQRATISDVTFYADGSAAIYCDDDDMFFGHTIEIMVDKNGQYRTAQLAG</sequence>
<evidence type="ECO:0000313" key="3">
    <source>
        <dbReference type="Proteomes" id="UP000664369"/>
    </source>
</evidence>
<feature type="domain" description="DUF2262" evidence="1">
    <location>
        <begin position="173"/>
        <end position="303"/>
    </location>
</feature>
<reference evidence="2 3" key="1">
    <citation type="submission" date="2021-03" db="EMBL/GenBank/DDBJ databases">
        <authorList>
            <person name="Kim M.K."/>
        </authorList>
    </citation>
    <scope>NUCLEOTIDE SEQUENCE [LARGE SCALE GENOMIC DNA]</scope>
    <source>
        <strain evidence="2 3">BT442</strain>
    </source>
</reference>